<dbReference type="OrthoDB" id="9812080at2"/>
<name>A0A5B8ULA7_9BACT</name>
<evidence type="ECO:0000313" key="2">
    <source>
        <dbReference type="Proteomes" id="UP000321204"/>
    </source>
</evidence>
<organism evidence="1 2">
    <name type="scientific">Flavisolibacter ginsenosidimutans</name>
    <dbReference type="NCBI Taxonomy" id="661481"/>
    <lineage>
        <taxon>Bacteria</taxon>
        <taxon>Pseudomonadati</taxon>
        <taxon>Bacteroidota</taxon>
        <taxon>Chitinophagia</taxon>
        <taxon>Chitinophagales</taxon>
        <taxon>Chitinophagaceae</taxon>
        <taxon>Flavisolibacter</taxon>
    </lineage>
</organism>
<sequence>MKRQTANVKPKKLSNRNERLSHVSRLTFLIFCLCLLGCENDPDIVNQKNDRKPNLEEAYNIQSFLSQNGNLRAKLTSPFMLRYAMDTSYLEFPKTLHVNFFDSTGKVESQVDALYGKYFETRNKVYLRDSVVVFNVKGDTLRSPDLWWDQNTKKFYTDNFIRLRTKDKRLYGGKGFEADQDLNRWTIFQPTGIIYVPDSMKVQ</sequence>
<dbReference type="GO" id="GO:0005886">
    <property type="term" value="C:plasma membrane"/>
    <property type="evidence" value="ECO:0007669"/>
    <property type="project" value="InterPro"/>
</dbReference>
<proteinExistence type="predicted"/>
<protein>
    <submittedName>
        <fullName evidence="1">LPS export ABC transporter periplasmic protein LptC</fullName>
    </submittedName>
</protein>
<dbReference type="Proteomes" id="UP000321204">
    <property type="component" value="Chromosome"/>
</dbReference>
<dbReference type="Gene3D" id="2.60.450.10">
    <property type="entry name" value="Lipopolysaccharide (LPS) transport protein A like domain"/>
    <property type="match status" value="1"/>
</dbReference>
<dbReference type="GO" id="GO:0015221">
    <property type="term" value="F:lipopolysaccharide transmembrane transporter activity"/>
    <property type="evidence" value="ECO:0007669"/>
    <property type="project" value="InterPro"/>
</dbReference>
<evidence type="ECO:0000313" key="1">
    <source>
        <dbReference type="EMBL" id="QEC57338.1"/>
    </source>
</evidence>
<accession>A0A5B8ULA7</accession>
<dbReference type="AlphaFoldDB" id="A0A5B8ULA7"/>
<dbReference type="KEGG" id="fgg:FSB75_16000"/>
<keyword evidence="2" id="KW-1185">Reference proteome</keyword>
<dbReference type="InterPro" id="IPR026265">
    <property type="entry name" value="LptC"/>
</dbReference>
<reference evidence="1 2" key="1">
    <citation type="journal article" date="2015" name="Int. J. Syst. Evol. Microbiol.">
        <title>Flavisolibacter ginsenosidimutans sp. nov., with ginsenoside-converting activity isolated from soil used for cultivating ginseng.</title>
        <authorList>
            <person name="Zhao Y."/>
            <person name="Liu Q."/>
            <person name="Kang M.S."/>
            <person name="Jin F."/>
            <person name="Yu H."/>
            <person name="Im W.T."/>
        </authorList>
    </citation>
    <scope>NUCLEOTIDE SEQUENCE [LARGE SCALE GENOMIC DNA]</scope>
    <source>
        <strain evidence="1 2">Gsoil 636</strain>
    </source>
</reference>
<dbReference type="EMBL" id="CP042433">
    <property type="protein sequence ID" value="QEC57338.1"/>
    <property type="molecule type" value="Genomic_DNA"/>
</dbReference>
<dbReference type="NCBIfam" id="TIGR04409">
    <property type="entry name" value="LptC_YrbK"/>
    <property type="match status" value="1"/>
</dbReference>
<dbReference type="Pfam" id="PF06835">
    <property type="entry name" value="LptC"/>
    <property type="match status" value="1"/>
</dbReference>
<gene>
    <name evidence="1" type="primary">lptC</name>
    <name evidence="1" type="ORF">FSB75_16000</name>
</gene>
<dbReference type="InterPro" id="IPR010664">
    <property type="entry name" value="LipoPS_assembly_LptC-rel"/>
</dbReference>